<feature type="non-terminal residue" evidence="7">
    <location>
        <position position="1"/>
    </location>
</feature>
<feature type="transmembrane region" description="Helical" evidence="5">
    <location>
        <begin position="232"/>
        <end position="255"/>
    </location>
</feature>
<dbReference type="Proteomes" id="UP001205998">
    <property type="component" value="Unassembled WGS sequence"/>
</dbReference>
<keyword evidence="3 5" id="KW-1133">Transmembrane helix</keyword>
<evidence type="ECO:0000259" key="6">
    <source>
        <dbReference type="Pfam" id="PF00520"/>
    </source>
</evidence>
<evidence type="ECO:0000256" key="1">
    <source>
        <dbReference type="ARBA" id="ARBA00004141"/>
    </source>
</evidence>
<feature type="transmembrane region" description="Helical" evidence="5">
    <location>
        <begin position="440"/>
        <end position="462"/>
    </location>
</feature>
<keyword evidence="4 5" id="KW-0472">Membrane</keyword>
<gene>
    <name evidence="7" type="ORF">C0J50_21765</name>
</gene>
<dbReference type="EMBL" id="MU551687">
    <property type="protein sequence ID" value="KAI5618662.1"/>
    <property type="molecule type" value="Genomic_DNA"/>
</dbReference>
<feature type="transmembrane region" description="Helical" evidence="5">
    <location>
        <begin position="382"/>
        <end position="400"/>
    </location>
</feature>
<feature type="domain" description="Ion transport" evidence="6">
    <location>
        <begin position="39"/>
        <end position="260"/>
    </location>
</feature>
<keyword evidence="2 5" id="KW-0812">Transmembrane</keyword>
<protein>
    <submittedName>
        <fullName evidence="7">Two pore channel 3</fullName>
    </submittedName>
</protein>
<evidence type="ECO:0000256" key="4">
    <source>
        <dbReference type="ARBA" id="ARBA00023136"/>
    </source>
</evidence>
<evidence type="ECO:0000256" key="5">
    <source>
        <dbReference type="SAM" id="Phobius"/>
    </source>
</evidence>
<dbReference type="Pfam" id="PF00520">
    <property type="entry name" value="Ion_trans"/>
    <property type="match status" value="2"/>
</dbReference>
<dbReference type="Gene3D" id="1.20.120.350">
    <property type="entry name" value="Voltage-gated potassium channels. Chain C"/>
    <property type="match status" value="1"/>
</dbReference>
<comment type="subcellular location">
    <subcellularLocation>
        <location evidence="1">Membrane</location>
        <topology evidence="1">Multi-pass membrane protein</topology>
    </subcellularLocation>
</comment>
<dbReference type="AlphaFoldDB" id="A0AAD5ALX0"/>
<dbReference type="GO" id="GO:0016020">
    <property type="term" value="C:membrane"/>
    <property type="evidence" value="ECO:0007669"/>
    <property type="project" value="UniProtKB-SubCell"/>
</dbReference>
<dbReference type="InterPro" id="IPR027359">
    <property type="entry name" value="Volt_channel_dom_sf"/>
</dbReference>
<feature type="transmembrane region" description="Helical" evidence="5">
    <location>
        <begin position="498"/>
        <end position="523"/>
    </location>
</feature>
<keyword evidence="8" id="KW-1185">Reference proteome</keyword>
<accession>A0AAD5ALX0</accession>
<feature type="transmembrane region" description="Helical" evidence="5">
    <location>
        <begin position="412"/>
        <end position="428"/>
    </location>
</feature>
<sequence>LNLAAVYVSDAQHNRNIYFDTTPQAVRLYLLYNHWLLRVCVYIFIMMDLALAIFEEPALIPLPLWITSVTELLCLMVFSARLVHYAKVIPRRVFIRDPKNICIMVTITLCAVDLGVYGVLRLCGHSAVRWSRVLRPLLLINITEGRQLRRAFRSIRNAVPQILVVFFFFIFSVLMFSLMALKLLGKRNLKTIYGAPYFTDYLEIVFDLYVLVTTANSPDVMMPAYNYSSFFAIFFILYIVINTYTFMSVFLAVVYNNYRKYLKEEVRQLVKAKRRKLCFAFSLLQEVGVAGENPTVTQTRWNQLVRLVQPGISNAHRELLWSVCDPQNTGHVEKLVFLQLADLLNIQVITLKSRTHPLEHWIPYIYLSTFSTLIHRVVQHRVFVYVYDVIILINAVFIGLDEENPTVSMAEWVFLTLYILEILLKLYTFEPRTFFAKHQFWNWFDTIIIVSALLATIINTALKSSGGYTSRQILDIVFILRVLRLIRVVDTIPRFSAIINTLIKIGAPMLTFGQLILVVYYIFAMVGMELFKGKIYYFEDGSENPAHQFCGNILLNGSDFVRNNYCKNNFNDVVSSFILLLELTVVNHIHCVCCVLDSAPLLTEGFTAVTHVSARIFFILFHIVVVIIIINIFVAFILEAFFIEYMVEKSKLQTALEKKIEELSLDHLYHCVFRNHVDNNLVDVMETQDNSLGPAEGVKAKPTIMFKISSTRYRTMDGLLQRMFETEMNLNDVEEEDMESRSFSNPGFS</sequence>
<evidence type="ECO:0000256" key="2">
    <source>
        <dbReference type="ARBA" id="ARBA00022692"/>
    </source>
</evidence>
<dbReference type="PANTHER" id="PTHR46726:SF1">
    <property type="entry name" value="TWO-PORE CALCIUM CHANNEL 3"/>
    <property type="match status" value="1"/>
</dbReference>
<evidence type="ECO:0000313" key="8">
    <source>
        <dbReference type="Proteomes" id="UP001205998"/>
    </source>
</evidence>
<dbReference type="GO" id="GO:0005216">
    <property type="term" value="F:monoatomic ion channel activity"/>
    <property type="evidence" value="ECO:0007669"/>
    <property type="project" value="InterPro"/>
</dbReference>
<dbReference type="PANTHER" id="PTHR46726">
    <property type="entry name" value="TWO PORE CHANNEL 3"/>
    <property type="match status" value="1"/>
</dbReference>
<reference evidence="7" key="1">
    <citation type="submission" date="2018-07" db="EMBL/GenBank/DDBJ databases">
        <title>Comparative genomics of catfishes provides insights into carnivory and benthic adaptation.</title>
        <authorList>
            <person name="Zhang Y."/>
            <person name="Wang D."/>
            <person name="Peng Z."/>
            <person name="Zheng S."/>
            <person name="Shao F."/>
            <person name="Tao W."/>
        </authorList>
    </citation>
    <scope>NUCLEOTIDE SEQUENCE</scope>
    <source>
        <strain evidence="7">Chongqing</strain>
    </source>
</reference>
<feature type="transmembrane region" description="Helical" evidence="5">
    <location>
        <begin position="158"/>
        <end position="181"/>
    </location>
</feature>
<feature type="non-terminal residue" evidence="7">
    <location>
        <position position="749"/>
    </location>
</feature>
<dbReference type="InterPro" id="IPR005821">
    <property type="entry name" value="Ion_trans_dom"/>
</dbReference>
<evidence type="ECO:0000256" key="3">
    <source>
        <dbReference type="ARBA" id="ARBA00022989"/>
    </source>
</evidence>
<feature type="transmembrane region" description="Helical" evidence="5">
    <location>
        <begin position="193"/>
        <end position="212"/>
    </location>
</feature>
<organism evidence="7 8">
    <name type="scientific">Silurus asotus</name>
    <name type="common">Amur catfish</name>
    <name type="synonym">Parasilurus asotus</name>
    <dbReference type="NCBI Taxonomy" id="30991"/>
    <lineage>
        <taxon>Eukaryota</taxon>
        <taxon>Metazoa</taxon>
        <taxon>Chordata</taxon>
        <taxon>Craniata</taxon>
        <taxon>Vertebrata</taxon>
        <taxon>Euteleostomi</taxon>
        <taxon>Actinopterygii</taxon>
        <taxon>Neopterygii</taxon>
        <taxon>Teleostei</taxon>
        <taxon>Ostariophysi</taxon>
        <taxon>Siluriformes</taxon>
        <taxon>Siluridae</taxon>
        <taxon>Silurus</taxon>
    </lineage>
</organism>
<feature type="domain" description="Ion transport" evidence="6">
    <location>
        <begin position="381"/>
        <end position="641"/>
    </location>
</feature>
<proteinExistence type="predicted"/>
<name>A0AAD5ALX0_SILAS</name>
<evidence type="ECO:0000313" key="7">
    <source>
        <dbReference type="EMBL" id="KAI5618662.1"/>
    </source>
</evidence>
<feature type="transmembrane region" description="Helical" evidence="5">
    <location>
        <begin position="101"/>
        <end position="120"/>
    </location>
</feature>
<dbReference type="SUPFAM" id="SSF81324">
    <property type="entry name" value="Voltage-gated potassium channels"/>
    <property type="match status" value="1"/>
</dbReference>
<feature type="transmembrane region" description="Helical" evidence="5">
    <location>
        <begin position="60"/>
        <end position="80"/>
    </location>
</feature>
<comment type="caution">
    <text evidence="7">The sequence shown here is derived from an EMBL/GenBank/DDBJ whole genome shotgun (WGS) entry which is preliminary data.</text>
</comment>
<feature type="transmembrane region" description="Helical" evidence="5">
    <location>
        <begin position="35"/>
        <end position="54"/>
    </location>
</feature>
<dbReference type="Gene3D" id="1.10.287.70">
    <property type="match status" value="2"/>
</dbReference>
<feature type="transmembrane region" description="Helical" evidence="5">
    <location>
        <begin position="616"/>
        <end position="643"/>
    </location>
</feature>